<reference evidence="1 2" key="1">
    <citation type="submission" date="2024-10" db="EMBL/GenBank/DDBJ databases">
        <title>The Natural Products Discovery Center: Release of the First 8490 Sequenced Strains for Exploring Actinobacteria Biosynthetic Diversity.</title>
        <authorList>
            <person name="Kalkreuter E."/>
            <person name="Kautsar S.A."/>
            <person name="Yang D."/>
            <person name="Bader C.D."/>
            <person name="Teijaro C.N."/>
            <person name="Fluegel L."/>
            <person name="Davis C.M."/>
            <person name="Simpson J.R."/>
            <person name="Lauterbach L."/>
            <person name="Steele A.D."/>
            <person name="Gui C."/>
            <person name="Meng S."/>
            <person name="Li G."/>
            <person name="Viehrig K."/>
            <person name="Ye F."/>
            <person name="Su P."/>
            <person name="Kiefer A.F."/>
            <person name="Nichols A."/>
            <person name="Cepeda A.J."/>
            <person name="Yan W."/>
            <person name="Fan B."/>
            <person name="Jiang Y."/>
            <person name="Adhikari A."/>
            <person name="Zheng C.-J."/>
            <person name="Schuster L."/>
            <person name="Cowan T.M."/>
            <person name="Smanski M.J."/>
            <person name="Chevrette M.G."/>
            <person name="De Carvalho L.P.S."/>
            <person name="Shen B."/>
        </authorList>
    </citation>
    <scope>NUCLEOTIDE SEQUENCE [LARGE SCALE GENOMIC DNA]</scope>
    <source>
        <strain evidence="1 2">NPDC001281</strain>
    </source>
</reference>
<name>A0ABW6UWI8_MICFU</name>
<dbReference type="EMBL" id="JBIAXI010000001">
    <property type="protein sequence ID" value="MFF4771419.1"/>
    <property type="molecule type" value="Genomic_DNA"/>
</dbReference>
<evidence type="ECO:0000313" key="2">
    <source>
        <dbReference type="Proteomes" id="UP001602119"/>
    </source>
</evidence>
<comment type="caution">
    <text evidence="1">The sequence shown here is derived from an EMBL/GenBank/DDBJ whole genome shotgun (WGS) entry which is preliminary data.</text>
</comment>
<gene>
    <name evidence="1" type="ORF">ACFY05_01015</name>
</gene>
<evidence type="ECO:0000313" key="1">
    <source>
        <dbReference type="EMBL" id="MFF4771419.1"/>
    </source>
</evidence>
<sequence length="287" mass="32152">MGYVDLALLRARLRGAQNSGDLPSSLGATIATAARIATFHIQMDMGYQTVSLRRYSITTVRKDSESTVVKRTGPSEYNIYTGKREERKETIRLEVDEEVYIWEVLEDDGDPTSFRSWIYLEATEALSAYAYLIMKSPPESHEDAGAGKVDVGQLLSTFCRDITFEDISVVPGSPYKENQSPASTLASMEILAIEARNSHASTTRRKRIAVDLYNQGLVNIRRIGMLTGLSRDTVYRALEENGIVRGGRSVEHEVVNRWPISLEQLRLLSGAIEDVEVEDDEFPGRLR</sequence>
<organism evidence="1 2">
    <name type="scientific">Microtetraspora fusca</name>
    <dbReference type="NCBI Taxonomy" id="1997"/>
    <lineage>
        <taxon>Bacteria</taxon>
        <taxon>Bacillati</taxon>
        <taxon>Actinomycetota</taxon>
        <taxon>Actinomycetes</taxon>
        <taxon>Streptosporangiales</taxon>
        <taxon>Streptosporangiaceae</taxon>
        <taxon>Microtetraspora</taxon>
    </lineage>
</organism>
<protein>
    <submittedName>
        <fullName evidence="1">Uncharacterized protein</fullName>
    </submittedName>
</protein>
<dbReference type="Gene3D" id="1.10.10.60">
    <property type="entry name" value="Homeodomain-like"/>
    <property type="match status" value="1"/>
</dbReference>
<dbReference type="RefSeq" id="WP_387340050.1">
    <property type="nucleotide sequence ID" value="NZ_JBIAXI010000001.1"/>
</dbReference>
<keyword evidence="2" id="KW-1185">Reference proteome</keyword>
<accession>A0ABW6UWI8</accession>
<proteinExistence type="predicted"/>
<dbReference type="Proteomes" id="UP001602119">
    <property type="component" value="Unassembled WGS sequence"/>
</dbReference>